<sequence length="161" mass="17368">MNSPIVVLGARVIGGRPSPMLEARLSSALTLWSAEPSRDIVVSGHRGEAAVMAAWLAQRGVASVVEEPLARSTNENLENSAALYPGVRLTVVTSSFHVPRTRAWAWHLGIPVEVVSAPTPRRSRAKNYAREVIALPHSVARVVWRRLLASASTRKPKNGPG</sequence>
<dbReference type="CDD" id="cd06259">
    <property type="entry name" value="YdcF-like"/>
    <property type="match status" value="1"/>
</dbReference>
<evidence type="ECO:0000313" key="3">
    <source>
        <dbReference type="Proteomes" id="UP000244754"/>
    </source>
</evidence>
<evidence type="ECO:0000313" key="2">
    <source>
        <dbReference type="EMBL" id="AWB83527.1"/>
    </source>
</evidence>
<keyword evidence="3" id="KW-1185">Reference proteome</keyword>
<organism evidence="2 3">
    <name type="scientific">Corynebacterium liangguodongii</name>
    <dbReference type="NCBI Taxonomy" id="2079535"/>
    <lineage>
        <taxon>Bacteria</taxon>
        <taxon>Bacillati</taxon>
        <taxon>Actinomycetota</taxon>
        <taxon>Actinomycetes</taxon>
        <taxon>Mycobacteriales</taxon>
        <taxon>Corynebacteriaceae</taxon>
        <taxon>Corynebacterium</taxon>
    </lineage>
</organism>
<dbReference type="InterPro" id="IPR003848">
    <property type="entry name" value="DUF218"/>
</dbReference>
<protein>
    <submittedName>
        <fullName evidence="2">YdcF family protein</fullName>
    </submittedName>
</protein>
<dbReference type="InterPro" id="IPR014729">
    <property type="entry name" value="Rossmann-like_a/b/a_fold"/>
</dbReference>
<dbReference type="PANTHER" id="PTHR30336">
    <property type="entry name" value="INNER MEMBRANE PROTEIN, PROBABLE PERMEASE"/>
    <property type="match status" value="1"/>
</dbReference>
<dbReference type="OrthoDB" id="4416534at2"/>
<dbReference type="AlphaFoldDB" id="A0A2S0WCM4"/>
<evidence type="ECO:0000259" key="1">
    <source>
        <dbReference type="Pfam" id="PF02698"/>
    </source>
</evidence>
<dbReference type="Gene3D" id="3.40.50.620">
    <property type="entry name" value="HUPs"/>
    <property type="match status" value="1"/>
</dbReference>
<feature type="domain" description="DUF218" evidence="1">
    <location>
        <begin position="5"/>
        <end position="130"/>
    </location>
</feature>
<dbReference type="Pfam" id="PF02698">
    <property type="entry name" value="DUF218"/>
    <property type="match status" value="1"/>
</dbReference>
<reference evidence="3" key="1">
    <citation type="submission" date="2018-01" db="EMBL/GenBank/DDBJ databases">
        <authorList>
            <person name="Li J."/>
        </authorList>
    </citation>
    <scope>NUCLEOTIDE SEQUENCE [LARGE SCALE GENOMIC DNA]</scope>
    <source>
        <strain evidence="3">2184</strain>
    </source>
</reference>
<dbReference type="EMBL" id="CP026948">
    <property type="protein sequence ID" value="AWB83527.1"/>
    <property type="molecule type" value="Genomic_DNA"/>
</dbReference>
<proteinExistence type="predicted"/>
<dbReference type="InterPro" id="IPR051599">
    <property type="entry name" value="Cell_Envelope_Assoc"/>
</dbReference>
<gene>
    <name evidence="2" type="ORF">C3E79_02660</name>
</gene>
<name>A0A2S0WCM4_9CORY</name>
<dbReference type="Proteomes" id="UP000244754">
    <property type="component" value="Chromosome"/>
</dbReference>
<dbReference type="RefSeq" id="WP_108403517.1">
    <property type="nucleotide sequence ID" value="NZ_CP026948.1"/>
</dbReference>
<dbReference type="PANTHER" id="PTHR30336:SF20">
    <property type="entry name" value="DUF218 DOMAIN-CONTAINING PROTEIN"/>
    <property type="match status" value="1"/>
</dbReference>
<accession>A0A2S0WCM4</accession>
<dbReference type="GO" id="GO:0005886">
    <property type="term" value="C:plasma membrane"/>
    <property type="evidence" value="ECO:0007669"/>
    <property type="project" value="TreeGrafter"/>
</dbReference>
<dbReference type="KEGG" id="clia:C3E79_02660"/>